<sequence length="194" mass="22210">MVTPQSGLKNRSKRRPDGLGHLTSGDVEDEQPMNNQALRSIACTLHVFDAWTLGTFETASRKDHITVGLFNRFLRLTNRAIEGMVWMDDNVYEARCVDKHQDRLKDLTKTAITEILCDLRTSQYYAQLIQLRTILYATAEGQRKYALTASDVEVPDTLDDRKIDSFQTYIGALTRQSSEEKQKLEAVITYCWTL</sequence>
<organism evidence="2 3">
    <name type="scientific">Hyaloscypha bicolor E</name>
    <dbReference type="NCBI Taxonomy" id="1095630"/>
    <lineage>
        <taxon>Eukaryota</taxon>
        <taxon>Fungi</taxon>
        <taxon>Dikarya</taxon>
        <taxon>Ascomycota</taxon>
        <taxon>Pezizomycotina</taxon>
        <taxon>Leotiomycetes</taxon>
        <taxon>Helotiales</taxon>
        <taxon>Hyaloscyphaceae</taxon>
        <taxon>Hyaloscypha</taxon>
        <taxon>Hyaloscypha bicolor</taxon>
    </lineage>
</organism>
<reference evidence="2 3" key="1">
    <citation type="submission" date="2016-04" db="EMBL/GenBank/DDBJ databases">
        <title>A degradative enzymes factory behind the ericoid mycorrhizal symbiosis.</title>
        <authorList>
            <consortium name="DOE Joint Genome Institute"/>
            <person name="Martino E."/>
            <person name="Morin E."/>
            <person name="Grelet G."/>
            <person name="Kuo A."/>
            <person name="Kohler A."/>
            <person name="Daghino S."/>
            <person name="Barry K."/>
            <person name="Choi C."/>
            <person name="Cichocki N."/>
            <person name="Clum A."/>
            <person name="Copeland A."/>
            <person name="Hainaut M."/>
            <person name="Haridas S."/>
            <person name="Labutti K."/>
            <person name="Lindquist E."/>
            <person name="Lipzen A."/>
            <person name="Khouja H.-R."/>
            <person name="Murat C."/>
            <person name="Ohm R."/>
            <person name="Olson A."/>
            <person name="Spatafora J."/>
            <person name="Veneault-Fourrey C."/>
            <person name="Henrissat B."/>
            <person name="Grigoriev I."/>
            <person name="Martin F."/>
            <person name="Perotto S."/>
        </authorList>
    </citation>
    <scope>NUCLEOTIDE SEQUENCE [LARGE SCALE GENOMIC DNA]</scope>
    <source>
        <strain evidence="2 3">E</strain>
    </source>
</reference>
<feature type="region of interest" description="Disordered" evidence="1">
    <location>
        <begin position="1"/>
        <end position="30"/>
    </location>
</feature>
<dbReference type="Proteomes" id="UP000235371">
    <property type="component" value="Unassembled WGS sequence"/>
</dbReference>
<dbReference type="GeneID" id="36589735"/>
<evidence type="ECO:0000313" key="2">
    <source>
        <dbReference type="EMBL" id="PMD56376.1"/>
    </source>
</evidence>
<dbReference type="AlphaFoldDB" id="A0A2J6T016"/>
<dbReference type="InParanoid" id="A0A2J6T016"/>
<protein>
    <submittedName>
        <fullName evidence="2">Uncharacterized protein</fullName>
    </submittedName>
</protein>
<keyword evidence="3" id="KW-1185">Reference proteome</keyword>
<name>A0A2J6T016_9HELO</name>
<evidence type="ECO:0000256" key="1">
    <source>
        <dbReference type="SAM" id="MobiDB-lite"/>
    </source>
</evidence>
<dbReference type="EMBL" id="KZ613848">
    <property type="protein sequence ID" value="PMD56376.1"/>
    <property type="molecule type" value="Genomic_DNA"/>
</dbReference>
<gene>
    <name evidence="2" type="ORF">K444DRAFT_62023</name>
</gene>
<evidence type="ECO:0000313" key="3">
    <source>
        <dbReference type="Proteomes" id="UP000235371"/>
    </source>
</evidence>
<dbReference type="RefSeq" id="XP_024733280.1">
    <property type="nucleotide sequence ID" value="XM_024881658.1"/>
</dbReference>
<accession>A0A2J6T016</accession>
<proteinExistence type="predicted"/>